<evidence type="ECO:0000313" key="4">
    <source>
        <dbReference type="Proteomes" id="UP000653305"/>
    </source>
</evidence>
<protein>
    <submittedName>
        <fullName evidence="3">Probable protein phosphatase 2c 38</fullName>
    </submittedName>
</protein>
<evidence type="ECO:0000313" key="3">
    <source>
        <dbReference type="EMBL" id="GFP83726.1"/>
    </source>
</evidence>
<dbReference type="AlphaFoldDB" id="A0A830B9N9"/>
<dbReference type="OrthoDB" id="420076at2759"/>
<dbReference type="EMBL" id="BMAC01000069">
    <property type="protein sequence ID" value="GFP83726.1"/>
    <property type="molecule type" value="Genomic_DNA"/>
</dbReference>
<feature type="compositionally biased region" description="Gly residues" evidence="1">
    <location>
        <begin position="285"/>
        <end position="315"/>
    </location>
</feature>
<dbReference type="InterPro" id="IPR036457">
    <property type="entry name" value="PPM-type-like_dom_sf"/>
</dbReference>
<feature type="region of interest" description="Disordered" evidence="1">
    <location>
        <begin position="270"/>
        <end position="315"/>
    </location>
</feature>
<keyword evidence="4" id="KW-1185">Reference proteome</keyword>
<accession>A0A830B9N9</accession>
<evidence type="ECO:0000256" key="1">
    <source>
        <dbReference type="SAM" id="MobiDB-lite"/>
    </source>
</evidence>
<dbReference type="Gene3D" id="3.60.40.10">
    <property type="entry name" value="PPM-type phosphatase domain"/>
    <property type="match status" value="2"/>
</dbReference>
<feature type="compositionally biased region" description="Low complexity" evidence="1">
    <location>
        <begin position="270"/>
        <end position="284"/>
    </location>
</feature>
<proteinExistence type="predicted"/>
<dbReference type="Proteomes" id="UP000653305">
    <property type="component" value="Unassembled WGS sequence"/>
</dbReference>
<organism evidence="3 4">
    <name type="scientific">Phtheirospermum japonicum</name>
    <dbReference type="NCBI Taxonomy" id="374723"/>
    <lineage>
        <taxon>Eukaryota</taxon>
        <taxon>Viridiplantae</taxon>
        <taxon>Streptophyta</taxon>
        <taxon>Embryophyta</taxon>
        <taxon>Tracheophyta</taxon>
        <taxon>Spermatophyta</taxon>
        <taxon>Magnoliopsida</taxon>
        <taxon>eudicotyledons</taxon>
        <taxon>Gunneridae</taxon>
        <taxon>Pentapetalae</taxon>
        <taxon>asterids</taxon>
        <taxon>lamiids</taxon>
        <taxon>Lamiales</taxon>
        <taxon>Orobanchaceae</taxon>
        <taxon>Orobanchaceae incertae sedis</taxon>
        <taxon>Phtheirospermum</taxon>
    </lineage>
</organism>
<gene>
    <name evidence="3" type="ORF">PHJA_000516100</name>
</gene>
<dbReference type="SUPFAM" id="SSF81606">
    <property type="entry name" value="PP2C-like"/>
    <property type="match status" value="1"/>
</dbReference>
<reference evidence="3" key="1">
    <citation type="submission" date="2020-07" db="EMBL/GenBank/DDBJ databases">
        <title>Ethylene signaling mediates host invasion by parasitic plants.</title>
        <authorList>
            <person name="Yoshida S."/>
        </authorList>
    </citation>
    <scope>NUCLEOTIDE SEQUENCE</scope>
    <source>
        <strain evidence="3">Okayama</strain>
    </source>
</reference>
<evidence type="ECO:0000259" key="2">
    <source>
        <dbReference type="PROSITE" id="PS51746"/>
    </source>
</evidence>
<dbReference type="SMART" id="SM00332">
    <property type="entry name" value="PP2Cc"/>
    <property type="match status" value="1"/>
</dbReference>
<dbReference type="GO" id="GO:0004722">
    <property type="term" value="F:protein serine/threonine phosphatase activity"/>
    <property type="evidence" value="ECO:0007669"/>
    <property type="project" value="InterPro"/>
</dbReference>
<dbReference type="Pfam" id="PF00481">
    <property type="entry name" value="PP2C"/>
    <property type="match status" value="2"/>
</dbReference>
<dbReference type="PROSITE" id="PS51746">
    <property type="entry name" value="PPM_2"/>
    <property type="match status" value="1"/>
</dbReference>
<dbReference type="InterPro" id="IPR001932">
    <property type="entry name" value="PPM-type_phosphatase-like_dom"/>
</dbReference>
<comment type="caution">
    <text evidence="3">The sequence shown here is derived from an EMBL/GenBank/DDBJ whole genome shotgun (WGS) entry which is preliminary data.</text>
</comment>
<feature type="domain" description="PPM-type phosphatase" evidence="2">
    <location>
        <begin position="31"/>
        <end position="265"/>
    </location>
</feature>
<dbReference type="InterPro" id="IPR015655">
    <property type="entry name" value="PP2C"/>
</dbReference>
<dbReference type="CDD" id="cd00143">
    <property type="entry name" value="PP2Cc"/>
    <property type="match status" value="1"/>
</dbReference>
<name>A0A830B9N9_9LAMI</name>
<sequence length="315" mass="33933">MEEVGDEGEIPTDGSMGSGGIRILGHHVNGEFSMAVIQANGLMEDHSQLESGPLSSLGSGPCEFASESREMSANVIKKSFLATEDEFLSLVRQQWSVNPQLASVGTCCLVGVICDGLLYIANAGDSRVVLGRTDKAVRGISRSIGDSYLKKSEFNREPLLAKFRLPEPFSKPILSAEPSMLVHKLNPDDQFLIFASDGLWEHLSNQEAVDIVNSYPRNGIARKLVKAALRVAAKKREMRYSDLKKIDRGVRRHFHDDITVVVVFIDKPSSSMRRSSSHGSIVSIRGGGGSPVSTRGGGGSPVSTRGGGGYPYITA</sequence>
<dbReference type="PANTHER" id="PTHR47992">
    <property type="entry name" value="PROTEIN PHOSPHATASE"/>
    <property type="match status" value="1"/>
</dbReference>